<dbReference type="AlphaFoldDB" id="A0A0R2AW86"/>
<dbReference type="PATRIC" id="fig|1423781.4.peg.209"/>
<accession>A0A0R2AW86</accession>
<evidence type="ECO:0000313" key="2">
    <source>
        <dbReference type="EMBL" id="KRM68089.1"/>
    </source>
</evidence>
<reference evidence="2 3" key="1">
    <citation type="journal article" date="2015" name="Genome Announc.">
        <title>Expanding the biotechnology potential of lactobacilli through comparative genomics of 213 strains and associated genera.</title>
        <authorList>
            <person name="Sun Z."/>
            <person name="Harris H.M."/>
            <person name="McCann A."/>
            <person name="Guo C."/>
            <person name="Argimon S."/>
            <person name="Zhang W."/>
            <person name="Yang X."/>
            <person name="Jeffery I.B."/>
            <person name="Cooney J.C."/>
            <person name="Kagawa T.F."/>
            <person name="Liu W."/>
            <person name="Song Y."/>
            <person name="Salvetti E."/>
            <person name="Wrobel A."/>
            <person name="Rasinkangas P."/>
            <person name="Parkhill J."/>
            <person name="Rea M.C."/>
            <person name="O'Sullivan O."/>
            <person name="Ritari J."/>
            <person name="Douillard F.P."/>
            <person name="Paul Ross R."/>
            <person name="Yang R."/>
            <person name="Briner A.E."/>
            <person name="Felis G.E."/>
            <person name="de Vos W.M."/>
            <person name="Barrangou R."/>
            <person name="Klaenhammer T.R."/>
            <person name="Caufield P.W."/>
            <person name="Cui Y."/>
            <person name="Zhang H."/>
            <person name="O'Toole P.W."/>
        </authorList>
    </citation>
    <scope>NUCLEOTIDE SEQUENCE [LARGE SCALE GENOMIC DNA]</scope>
    <source>
        <strain evidence="2 3">DSM 23829</strain>
    </source>
</reference>
<sequence length="58" mass="6489">MKKFGKGFLIGALATAGATVGALFSFKKTVVEPIENQEEKIEENRKRALRKQRSSHLQ</sequence>
<proteinExistence type="predicted"/>
<protein>
    <recommendedName>
        <fullName evidence="4">DUF3042 domain-containing protein</fullName>
    </recommendedName>
</protein>
<evidence type="ECO:0000256" key="1">
    <source>
        <dbReference type="SAM" id="MobiDB-lite"/>
    </source>
</evidence>
<feature type="compositionally biased region" description="Basic residues" evidence="1">
    <location>
        <begin position="47"/>
        <end position="58"/>
    </location>
</feature>
<dbReference type="Pfam" id="PF11240">
    <property type="entry name" value="DUF3042"/>
    <property type="match status" value="1"/>
</dbReference>
<dbReference type="Proteomes" id="UP000052012">
    <property type="component" value="Unassembled WGS sequence"/>
</dbReference>
<dbReference type="InterPro" id="IPR021402">
    <property type="entry name" value="DUF3042"/>
</dbReference>
<organism evidence="2 3">
    <name type="scientific">Apilactobacillus ozensis DSM 23829 = JCM 17196</name>
    <dbReference type="NCBI Taxonomy" id="1423781"/>
    <lineage>
        <taxon>Bacteria</taxon>
        <taxon>Bacillati</taxon>
        <taxon>Bacillota</taxon>
        <taxon>Bacilli</taxon>
        <taxon>Lactobacillales</taxon>
        <taxon>Lactobacillaceae</taxon>
        <taxon>Apilactobacillus</taxon>
    </lineage>
</organism>
<evidence type="ECO:0000313" key="3">
    <source>
        <dbReference type="Proteomes" id="UP000052012"/>
    </source>
</evidence>
<keyword evidence="3" id="KW-1185">Reference proteome</keyword>
<comment type="caution">
    <text evidence="2">The sequence shown here is derived from an EMBL/GenBank/DDBJ whole genome shotgun (WGS) entry which is preliminary data.</text>
</comment>
<gene>
    <name evidence="2" type="ORF">FD06_GL000207</name>
</gene>
<dbReference type="STRING" id="1423781.FD06_GL000207"/>
<evidence type="ECO:0008006" key="4">
    <source>
        <dbReference type="Google" id="ProtNLM"/>
    </source>
</evidence>
<name>A0A0R2AW86_9LACO</name>
<dbReference type="EMBL" id="AYYQ01000031">
    <property type="protein sequence ID" value="KRM68089.1"/>
    <property type="molecule type" value="Genomic_DNA"/>
</dbReference>
<dbReference type="RefSeq" id="WP_082605298.1">
    <property type="nucleotide sequence ID" value="NZ_AYYQ01000031.1"/>
</dbReference>
<feature type="region of interest" description="Disordered" evidence="1">
    <location>
        <begin position="39"/>
        <end position="58"/>
    </location>
</feature>